<sequence>MGKRLILKASAGTGKTYRLSLEYIASLVQGIDFKDILVMTFTKKATAEIKERILKFLKEIVEDEKARIEIEKNIQNIYGKDFNFDINKIKKIYKNIVENKDKLKIYTIDSFTNTIFKKAIAPYLKIYSYEIIDKTENRKILIKTFEKLFENREDFNIFKSFLENNSEKNMDIYVDLIENIIEQRWKMILIGDKIDSKIEFEYETPLKFLTKMEDILSEVSVIKGKPFLELIKKDFQSYFTSSSKEEYLYENYSSFIENEIWNKNKVRPKKGDVDSYIEDLNYLYENFRENLSKELYNKLIIPYEEKLLKTIEKIYSIYDEIKFREKRFTHTDISNYTFKYLEDRELGFIDENGMTEEFFEVIDGKLKSIFIDEFQDTSILQWRILKNILDKSENIICVGDEKQSIYGWRGGEKRLFENLSQIIDGVEEELEICFRSKENIVEYTNSIFKDISTLSRETFPLNYDWKFNSVKFRDNEQKGFIKLLTEEEEVSSIEKMIAEIEENFSSNYNGIGILARTKKTLESIASALGEKGIPYTLESDTSIVESRGIGGIYSLISWFVKKDFLSLLDFLRSDLINLSALQLKNIIKNREKIENFLYDNSVEIDIKLEDIELNIFNTLKELYNNYLTHNGETEFLTYEMLLKTGIGSRFQNEEDTVNIFNFYKLLKDYRYFNDFLIDYEENSQNSKFKKISTGNSNSISLMTIHKSKGLEFDTLFYFIPAKSGNKKDIGMEFYLEMDKSYSTVNSFLITDNKFNNILKNISDITFIQERDIKREHEEINNLYVALTRPKNNIYVVIEDIKKIENTIFSTLLKNRDNGELISNISEEIIAENGKEYNITLHSPKIVHKEEKDENQKKGMEKIYSHTLQLEWKRVRGLIVHYFLENILTWTEKEIEFSKKLTSAKYSSIMGEDEIDELFSKENIEYIYKQCRNIFSTSWDFVYREYPIYLKTDSETKDFRIDRLMIKLPNEKEKGIIYIADYKTGSYNEEQLNNYKLAVVERIKRNGQDIENFEIKTEYIELNL</sequence>
<feature type="domain" description="UvrD-like helicase C-terminal" evidence="11">
    <location>
        <begin position="438"/>
        <end position="709"/>
    </location>
</feature>
<reference evidence="12" key="1">
    <citation type="journal article" date="2021" name="PeerJ">
        <title>Extensive microbial diversity within the chicken gut microbiome revealed by metagenomics and culture.</title>
        <authorList>
            <person name="Gilroy R."/>
            <person name="Ravi A."/>
            <person name="Getino M."/>
            <person name="Pursley I."/>
            <person name="Horton D.L."/>
            <person name="Alikhan N.F."/>
            <person name="Baker D."/>
            <person name="Gharbi K."/>
            <person name="Hall N."/>
            <person name="Watson M."/>
            <person name="Adriaenssens E.M."/>
            <person name="Foster-Nyarko E."/>
            <person name="Jarju S."/>
            <person name="Secka A."/>
            <person name="Antonio M."/>
            <person name="Oren A."/>
            <person name="Chaudhuri R.R."/>
            <person name="La Ragione R."/>
            <person name="Hildebrand F."/>
            <person name="Pallen M.J."/>
        </authorList>
    </citation>
    <scope>NUCLEOTIDE SEQUENCE</scope>
    <source>
        <strain evidence="12">A6-441</strain>
    </source>
</reference>
<dbReference type="InterPro" id="IPR014016">
    <property type="entry name" value="UvrD-like_ATP-bd"/>
</dbReference>
<dbReference type="Pfam" id="PF00580">
    <property type="entry name" value="UvrD-helicase"/>
    <property type="match status" value="1"/>
</dbReference>
<dbReference type="Proteomes" id="UP000724657">
    <property type="component" value="Unassembled WGS sequence"/>
</dbReference>
<protein>
    <recommendedName>
        <fullName evidence="7">DNA 3'-5' helicase</fullName>
        <ecNumber evidence="7">5.6.2.4</ecNumber>
    </recommendedName>
</protein>
<evidence type="ECO:0000256" key="4">
    <source>
        <dbReference type="ARBA" id="ARBA00022840"/>
    </source>
</evidence>
<keyword evidence="3 9" id="KW-0347">Helicase</keyword>
<evidence type="ECO:0000256" key="9">
    <source>
        <dbReference type="PROSITE-ProRule" id="PRU00560"/>
    </source>
</evidence>
<feature type="binding site" evidence="9">
    <location>
        <begin position="9"/>
        <end position="16"/>
    </location>
    <ligand>
        <name>ATP</name>
        <dbReference type="ChEBI" id="CHEBI:30616"/>
    </ligand>
</feature>
<evidence type="ECO:0000256" key="1">
    <source>
        <dbReference type="ARBA" id="ARBA00022741"/>
    </source>
</evidence>
<dbReference type="EMBL" id="JAHLFN010000078">
    <property type="protein sequence ID" value="MBU3843117.1"/>
    <property type="molecule type" value="Genomic_DNA"/>
</dbReference>
<comment type="caution">
    <text evidence="12">The sequence shown here is derived from an EMBL/GenBank/DDBJ whole genome shotgun (WGS) entry which is preliminary data.</text>
</comment>
<dbReference type="GO" id="GO:0016787">
    <property type="term" value="F:hydrolase activity"/>
    <property type="evidence" value="ECO:0007669"/>
    <property type="project" value="UniProtKB-UniRule"/>
</dbReference>
<dbReference type="Pfam" id="PF13361">
    <property type="entry name" value="UvrD_C"/>
    <property type="match status" value="1"/>
</dbReference>
<feature type="domain" description="UvrD-like helicase ATP-binding" evidence="10">
    <location>
        <begin position="1"/>
        <end position="437"/>
    </location>
</feature>
<organism evidence="12 13">
    <name type="scientific">Candidatus Fusobacterium pullicola</name>
    <dbReference type="NCBI Taxonomy" id="2838601"/>
    <lineage>
        <taxon>Bacteria</taxon>
        <taxon>Fusobacteriati</taxon>
        <taxon>Fusobacteriota</taxon>
        <taxon>Fusobacteriia</taxon>
        <taxon>Fusobacteriales</taxon>
        <taxon>Fusobacteriaceae</taxon>
        <taxon>Fusobacterium</taxon>
    </lineage>
</organism>
<dbReference type="GO" id="GO:0003677">
    <property type="term" value="F:DNA binding"/>
    <property type="evidence" value="ECO:0007669"/>
    <property type="project" value="InterPro"/>
</dbReference>
<dbReference type="PANTHER" id="PTHR11070:SF67">
    <property type="entry name" value="DNA 3'-5' HELICASE"/>
    <property type="match status" value="1"/>
</dbReference>
<keyword evidence="5" id="KW-0413">Isomerase</keyword>
<evidence type="ECO:0000259" key="11">
    <source>
        <dbReference type="PROSITE" id="PS51217"/>
    </source>
</evidence>
<gene>
    <name evidence="12" type="ORF">IAA47_09090</name>
</gene>
<dbReference type="GO" id="GO:0005524">
    <property type="term" value="F:ATP binding"/>
    <property type="evidence" value="ECO:0007669"/>
    <property type="project" value="UniProtKB-UniRule"/>
</dbReference>
<keyword evidence="2 9" id="KW-0378">Hydrolase</keyword>
<name>A0A9E2NY96_9FUSO</name>
<evidence type="ECO:0000256" key="7">
    <source>
        <dbReference type="ARBA" id="ARBA00034808"/>
    </source>
</evidence>
<dbReference type="PANTHER" id="PTHR11070">
    <property type="entry name" value="UVRD / RECB / PCRA DNA HELICASE FAMILY MEMBER"/>
    <property type="match status" value="1"/>
</dbReference>
<dbReference type="InterPro" id="IPR014017">
    <property type="entry name" value="DNA_helicase_UvrD-like_C"/>
</dbReference>
<evidence type="ECO:0000256" key="6">
    <source>
        <dbReference type="ARBA" id="ARBA00034617"/>
    </source>
</evidence>
<dbReference type="SUPFAM" id="SSF52540">
    <property type="entry name" value="P-loop containing nucleoside triphosphate hydrolases"/>
    <property type="match status" value="1"/>
</dbReference>
<evidence type="ECO:0000313" key="12">
    <source>
        <dbReference type="EMBL" id="MBU3843117.1"/>
    </source>
</evidence>
<dbReference type="InterPro" id="IPR027417">
    <property type="entry name" value="P-loop_NTPase"/>
</dbReference>
<comment type="catalytic activity">
    <reaction evidence="6">
        <text>Couples ATP hydrolysis with the unwinding of duplex DNA by translocating in the 3'-5' direction.</text>
        <dbReference type="EC" id="5.6.2.4"/>
    </reaction>
</comment>
<accession>A0A9E2NY96</accession>
<proteinExistence type="predicted"/>
<dbReference type="PROSITE" id="PS51217">
    <property type="entry name" value="UVRD_HELICASE_CTER"/>
    <property type="match status" value="1"/>
</dbReference>
<evidence type="ECO:0000259" key="10">
    <source>
        <dbReference type="PROSITE" id="PS51198"/>
    </source>
</evidence>
<evidence type="ECO:0000256" key="8">
    <source>
        <dbReference type="ARBA" id="ARBA00048988"/>
    </source>
</evidence>
<reference evidence="12" key="2">
    <citation type="submission" date="2021-04" db="EMBL/GenBank/DDBJ databases">
        <authorList>
            <person name="Gilroy R."/>
        </authorList>
    </citation>
    <scope>NUCLEOTIDE SEQUENCE</scope>
    <source>
        <strain evidence="12">A6-441</strain>
    </source>
</reference>
<dbReference type="InterPro" id="IPR000212">
    <property type="entry name" value="DNA_helicase_UvrD/REP"/>
</dbReference>
<dbReference type="AlphaFoldDB" id="A0A9E2NY96"/>
<dbReference type="PROSITE" id="PS51198">
    <property type="entry name" value="UVRD_HELICASE_ATP_BIND"/>
    <property type="match status" value="1"/>
</dbReference>
<evidence type="ECO:0000313" key="13">
    <source>
        <dbReference type="Proteomes" id="UP000724657"/>
    </source>
</evidence>
<evidence type="ECO:0000256" key="2">
    <source>
        <dbReference type="ARBA" id="ARBA00022801"/>
    </source>
</evidence>
<evidence type="ECO:0000256" key="3">
    <source>
        <dbReference type="ARBA" id="ARBA00022806"/>
    </source>
</evidence>
<dbReference type="GO" id="GO:0005829">
    <property type="term" value="C:cytosol"/>
    <property type="evidence" value="ECO:0007669"/>
    <property type="project" value="TreeGrafter"/>
</dbReference>
<keyword evidence="4 9" id="KW-0067">ATP-binding</keyword>
<evidence type="ECO:0000256" key="5">
    <source>
        <dbReference type="ARBA" id="ARBA00023235"/>
    </source>
</evidence>
<comment type="catalytic activity">
    <reaction evidence="8">
        <text>ATP + H2O = ADP + phosphate + H(+)</text>
        <dbReference type="Rhea" id="RHEA:13065"/>
        <dbReference type="ChEBI" id="CHEBI:15377"/>
        <dbReference type="ChEBI" id="CHEBI:15378"/>
        <dbReference type="ChEBI" id="CHEBI:30616"/>
        <dbReference type="ChEBI" id="CHEBI:43474"/>
        <dbReference type="ChEBI" id="CHEBI:456216"/>
        <dbReference type="EC" id="5.6.2.4"/>
    </reaction>
</comment>
<dbReference type="Gene3D" id="3.40.50.300">
    <property type="entry name" value="P-loop containing nucleotide triphosphate hydrolases"/>
    <property type="match status" value="4"/>
</dbReference>
<dbReference type="GO" id="GO:0000725">
    <property type="term" value="P:recombinational repair"/>
    <property type="evidence" value="ECO:0007669"/>
    <property type="project" value="TreeGrafter"/>
</dbReference>
<dbReference type="GO" id="GO:0043138">
    <property type="term" value="F:3'-5' DNA helicase activity"/>
    <property type="evidence" value="ECO:0007669"/>
    <property type="project" value="UniProtKB-EC"/>
</dbReference>
<keyword evidence="1 9" id="KW-0547">Nucleotide-binding</keyword>
<dbReference type="EC" id="5.6.2.4" evidence="7"/>